<keyword evidence="9" id="KW-1133">Transmembrane helix</keyword>
<evidence type="ECO:0000256" key="6">
    <source>
        <dbReference type="ARBA" id="ARBA00022692"/>
    </source>
</evidence>
<accession>A0A2I1ET21</accession>
<reference evidence="12 13" key="2">
    <citation type="submission" date="2017-09" db="EMBL/GenBank/DDBJ databases">
        <title>Extensive intraspecific genome diversity in a model arbuscular mycorrhizal fungus.</title>
        <authorList>
            <person name="Chen E.C."/>
            <person name="Morin E."/>
            <person name="Beaudet D."/>
            <person name="Noel J."/>
            <person name="Ndikumana S."/>
            <person name="Charron P."/>
            <person name="St-Onge C."/>
            <person name="Giorgi J."/>
            <person name="Grigoriev I.V."/>
            <person name="Roux C."/>
            <person name="Martin F.M."/>
            <person name="Corradi N."/>
        </authorList>
    </citation>
    <scope>NUCLEOTIDE SEQUENCE [LARGE SCALE GENOMIC DNA]</scope>
    <source>
        <strain evidence="12 13">A5</strain>
    </source>
</reference>
<evidence type="ECO:0000256" key="9">
    <source>
        <dbReference type="ARBA" id="ARBA00022989"/>
    </source>
</evidence>
<evidence type="ECO:0000256" key="2">
    <source>
        <dbReference type="ARBA" id="ARBA00010399"/>
    </source>
</evidence>
<keyword evidence="8" id="KW-0735">Signal-anchor</keyword>
<comment type="similarity">
    <text evidence="2">Belongs to the endopolyphosphatase PPN1 family.</text>
</comment>
<keyword evidence="6" id="KW-0812">Transmembrane</keyword>
<organism evidence="12 13">
    <name type="scientific">Rhizophagus irregularis</name>
    <dbReference type="NCBI Taxonomy" id="588596"/>
    <lineage>
        <taxon>Eukaryota</taxon>
        <taxon>Fungi</taxon>
        <taxon>Fungi incertae sedis</taxon>
        <taxon>Mucoromycota</taxon>
        <taxon>Glomeromycotina</taxon>
        <taxon>Glomeromycetes</taxon>
        <taxon>Glomerales</taxon>
        <taxon>Glomeraceae</taxon>
        <taxon>Rhizophagus</taxon>
    </lineage>
</organism>
<dbReference type="OrthoDB" id="348678at2759"/>
<keyword evidence="11" id="KW-0325">Glycoprotein</keyword>
<dbReference type="EC" id="3.6.1.10" evidence="3"/>
<dbReference type="Proteomes" id="UP000232722">
    <property type="component" value="Unassembled WGS sequence"/>
</dbReference>
<dbReference type="PANTHER" id="PTHR10340">
    <property type="entry name" value="SPHINGOMYELIN PHOSPHODIESTERASE"/>
    <property type="match status" value="1"/>
</dbReference>
<dbReference type="GO" id="GO:0008081">
    <property type="term" value="F:phosphoric diester hydrolase activity"/>
    <property type="evidence" value="ECO:0007669"/>
    <property type="project" value="TreeGrafter"/>
</dbReference>
<dbReference type="SUPFAM" id="SSF56300">
    <property type="entry name" value="Metallo-dependent phosphatases"/>
    <property type="match status" value="1"/>
</dbReference>
<keyword evidence="5" id="KW-0926">Vacuole</keyword>
<evidence type="ECO:0000256" key="1">
    <source>
        <dbReference type="ARBA" id="ARBA00004576"/>
    </source>
</evidence>
<evidence type="ECO:0000256" key="8">
    <source>
        <dbReference type="ARBA" id="ARBA00022968"/>
    </source>
</evidence>
<evidence type="ECO:0000313" key="13">
    <source>
        <dbReference type="Proteomes" id="UP000232722"/>
    </source>
</evidence>
<dbReference type="InterPro" id="IPR029052">
    <property type="entry name" value="Metallo-depent_PP-like"/>
</dbReference>
<evidence type="ECO:0000256" key="10">
    <source>
        <dbReference type="ARBA" id="ARBA00023136"/>
    </source>
</evidence>
<dbReference type="AlphaFoldDB" id="A0A2I1ET21"/>
<evidence type="ECO:0000256" key="5">
    <source>
        <dbReference type="ARBA" id="ARBA00022554"/>
    </source>
</evidence>
<dbReference type="PIRSF" id="PIRSF027093">
    <property type="entry name" value="EndopolyPtase_N1"/>
    <property type="match status" value="1"/>
</dbReference>
<evidence type="ECO:0000256" key="3">
    <source>
        <dbReference type="ARBA" id="ARBA00012459"/>
    </source>
</evidence>
<keyword evidence="10" id="KW-0472">Membrane</keyword>
<evidence type="ECO:0000256" key="11">
    <source>
        <dbReference type="ARBA" id="ARBA00023180"/>
    </source>
</evidence>
<dbReference type="GO" id="GO:0000324">
    <property type="term" value="C:fungal-type vacuole"/>
    <property type="evidence" value="ECO:0007669"/>
    <property type="project" value="TreeGrafter"/>
</dbReference>
<dbReference type="GO" id="GO:0006798">
    <property type="term" value="P:polyphosphate catabolic process"/>
    <property type="evidence" value="ECO:0007669"/>
    <property type="project" value="TreeGrafter"/>
</dbReference>
<dbReference type="EMBL" id="LLXJ01000751">
    <property type="protein sequence ID" value="PKC06499.1"/>
    <property type="molecule type" value="Genomic_DNA"/>
</dbReference>
<name>A0A2I1ET21_9GLOM</name>
<reference evidence="12 13" key="1">
    <citation type="submission" date="2016-04" db="EMBL/GenBank/DDBJ databases">
        <title>Genome analyses suggest a sexual origin of heterokaryosis in a supposedly ancient asexual fungus.</title>
        <authorList>
            <person name="Ropars J."/>
            <person name="Sedzielewska K."/>
            <person name="Noel J."/>
            <person name="Charron P."/>
            <person name="Farinelli L."/>
            <person name="Marton T."/>
            <person name="Kruger M."/>
            <person name="Pelin A."/>
            <person name="Brachmann A."/>
            <person name="Corradi N."/>
        </authorList>
    </citation>
    <scope>NUCLEOTIDE SEQUENCE [LARGE SCALE GENOMIC DNA]</scope>
    <source>
        <strain evidence="12 13">A5</strain>
    </source>
</reference>
<sequence length="541" mass="63261">MVVSLQIFYFIALSFLLSLVITPFYVFEPKTTPLEDSTNVELHGNFLHITDFHPDPNYVSNVTARSRCHEVFQDTKRPKHMKKGISGPWGAPATVCDSPFSLIDTTFEWLENNWKNKLDFVIWTGDNARHDNDDNFPRKPEEVFMLNRMIAEKFLKTFGDENNFRKKRGPHFIPIIPSIGNNDIHPNNIISSGPNDVLTILYNIWSPFIPKGQHKTFLNGGYFYTEVIPNKLMVVSLNTLYFYKANTAVNGCKEADQPGTIEMKWLNDILKKARKRGMKVYLTGHVAPRAKQYTRSCYRRYGRLALKFHDMILGHFYGHSNMDHFFFIDAKSIRRQNGKVETNVYDIDNYTKRLINHYNKVLPRSREFVEKEYAVIHINPSIIPTFFPALRIFKYNTTVVTKGDIKEDTKKDTIDDDVDSTRRRRRDRSSATNTFLTPLGYTQYFINLTHANLYPNITPEYTIEYTTWDDYHMKDLTVSSWLQLTQKIVSRGLRSSLWKKIQEHLMVGTRSLIRRKKKKHYEPAESREKGPEDYLVSELAF</sequence>
<gene>
    <name evidence="12" type="ORF">RhiirA5_314453</name>
</gene>
<proteinExistence type="inferred from homology"/>
<dbReference type="InterPro" id="IPR012358">
    <property type="entry name" value="EndopolyPtase_N1"/>
</dbReference>
<dbReference type="VEuPathDB" id="FungiDB:FUN_017618"/>
<dbReference type="InterPro" id="IPR041805">
    <property type="entry name" value="ASMase/PPN1_MPP"/>
</dbReference>
<comment type="caution">
    <text evidence="12">The sequence shown here is derived from an EMBL/GenBank/DDBJ whole genome shotgun (WGS) entry which is preliminary data.</text>
</comment>
<dbReference type="CDD" id="cd00842">
    <property type="entry name" value="MPP_ASMase"/>
    <property type="match status" value="1"/>
</dbReference>
<dbReference type="PANTHER" id="PTHR10340:SF55">
    <property type="entry name" value="ENDOPOLYPHOSPHATASE"/>
    <property type="match status" value="1"/>
</dbReference>
<evidence type="ECO:0000256" key="4">
    <source>
        <dbReference type="ARBA" id="ARBA00014458"/>
    </source>
</evidence>
<comment type="subcellular location">
    <subcellularLocation>
        <location evidence="1">Vacuole membrane</location>
        <topology evidence="1">Single-pass type II membrane protein</topology>
    </subcellularLocation>
</comment>
<protein>
    <recommendedName>
        <fullName evidence="4">Endopolyphosphatase</fullName>
        <ecNumber evidence="3">3.6.1.10</ecNumber>
    </recommendedName>
</protein>
<dbReference type="GO" id="GO:0005774">
    <property type="term" value="C:vacuolar membrane"/>
    <property type="evidence" value="ECO:0007669"/>
    <property type="project" value="UniProtKB-SubCell"/>
</dbReference>
<keyword evidence="7" id="KW-0378">Hydrolase</keyword>
<dbReference type="VEuPathDB" id="FungiDB:RhiirA1_531908"/>
<evidence type="ECO:0000313" key="12">
    <source>
        <dbReference type="EMBL" id="PKC06499.1"/>
    </source>
</evidence>
<dbReference type="GO" id="GO:0005615">
    <property type="term" value="C:extracellular space"/>
    <property type="evidence" value="ECO:0007669"/>
    <property type="project" value="TreeGrafter"/>
</dbReference>
<evidence type="ECO:0000256" key="7">
    <source>
        <dbReference type="ARBA" id="ARBA00022801"/>
    </source>
</evidence>
<dbReference type="GO" id="GO:0004309">
    <property type="term" value="F:exopolyphosphatase activity"/>
    <property type="evidence" value="ECO:0007669"/>
    <property type="project" value="TreeGrafter"/>
</dbReference>
<dbReference type="GO" id="GO:0000298">
    <property type="term" value="F:endopolyphosphatase activity"/>
    <property type="evidence" value="ECO:0007669"/>
    <property type="project" value="UniProtKB-EC"/>
</dbReference>
<dbReference type="VEuPathDB" id="FungiDB:RhiirFUN_022964"/>